<reference evidence="7 8" key="1">
    <citation type="journal article" date="2019" name="PLoS ONE">
        <title>Genomic analyses reveal an absence of contemporary introgressive admixture between fin whales and blue whales, despite known hybrids.</title>
        <authorList>
            <person name="Westbury M.V."/>
            <person name="Petersen B."/>
            <person name="Lorenzen E.D."/>
        </authorList>
    </citation>
    <scope>NUCLEOTIDE SEQUENCE [LARGE SCALE GENOMIC DNA]</scope>
    <source>
        <strain evidence="7">FinWhale-01</strain>
    </source>
</reference>
<keyword evidence="5" id="KW-0408">Iron</keyword>
<evidence type="ECO:0000313" key="8">
    <source>
        <dbReference type="Proteomes" id="UP000437017"/>
    </source>
</evidence>
<comment type="function">
    <text evidence="3">Stores iron in a soluble, non-toxic, readily available form. Important for iron homeostasis. Iron is taken up in the ferrous form and deposited as ferric hydroxides after oxidation. Also plays a role in delivery of iron to cells. Mediates iron uptake in capsule cells of the developing kidney. Delivery to lysosomes by the cargo receptor NCOA4 for autophagic degradation and release or iron.</text>
</comment>
<dbReference type="SUPFAM" id="SSF47240">
    <property type="entry name" value="Ferritin-like"/>
    <property type="match status" value="1"/>
</dbReference>
<evidence type="ECO:0000256" key="5">
    <source>
        <dbReference type="PIRSR" id="PIRSR601519-1"/>
    </source>
</evidence>
<feature type="compositionally biased region" description="Low complexity" evidence="6">
    <location>
        <begin position="244"/>
        <end position="255"/>
    </location>
</feature>
<keyword evidence="5" id="KW-0479">Metal-binding</keyword>
<accession>A0A643C068</accession>
<dbReference type="Gene3D" id="1.20.1260.10">
    <property type="match status" value="2"/>
</dbReference>
<dbReference type="InterPro" id="IPR012347">
    <property type="entry name" value="Ferritin-like"/>
</dbReference>
<protein>
    <recommendedName>
        <fullName evidence="1">Ferritin light chain</fullName>
    </recommendedName>
</protein>
<dbReference type="OrthoDB" id="10436500at2759"/>
<feature type="binding site" evidence="5">
    <location>
        <position position="214"/>
    </location>
    <ligand>
        <name>Fe cation</name>
        <dbReference type="ChEBI" id="CHEBI:24875"/>
        <label>1</label>
    </ligand>
</feature>
<keyword evidence="8" id="KW-1185">Reference proteome</keyword>
<comment type="caution">
    <text evidence="7">The sequence shown here is derived from an EMBL/GenBank/DDBJ whole genome shotgun (WGS) entry which is preliminary data.</text>
</comment>
<proteinExistence type="predicted"/>
<dbReference type="GO" id="GO:0006879">
    <property type="term" value="P:intracellular iron ion homeostasis"/>
    <property type="evidence" value="ECO:0007669"/>
    <property type="project" value="InterPro"/>
</dbReference>
<dbReference type="Proteomes" id="UP000437017">
    <property type="component" value="Unassembled WGS sequence"/>
</dbReference>
<dbReference type="InterPro" id="IPR009078">
    <property type="entry name" value="Ferritin-like_SF"/>
</dbReference>
<comment type="subcellular location">
    <subcellularLocation>
        <location evidence="2">Autolysosome</location>
    </subcellularLocation>
</comment>
<feature type="region of interest" description="Disordered" evidence="6">
    <location>
        <begin position="241"/>
        <end position="262"/>
    </location>
</feature>
<dbReference type="GO" id="GO:0006826">
    <property type="term" value="P:iron ion transport"/>
    <property type="evidence" value="ECO:0007669"/>
    <property type="project" value="InterPro"/>
</dbReference>
<dbReference type="GO" id="GO:0008199">
    <property type="term" value="F:ferric iron binding"/>
    <property type="evidence" value="ECO:0007669"/>
    <property type="project" value="InterPro"/>
</dbReference>
<gene>
    <name evidence="7" type="ORF">E2I00_006712</name>
</gene>
<dbReference type="EMBL" id="SGJD01003218">
    <property type="protein sequence ID" value="KAB0393328.1"/>
    <property type="molecule type" value="Genomic_DNA"/>
</dbReference>
<dbReference type="InterPro" id="IPR001519">
    <property type="entry name" value="Ferritin"/>
</dbReference>
<name>A0A643C068_BALPH</name>
<comment type="subunit">
    <text evidence="4">Oligomer of 24 subunits. There are two types of subunits: L (light) chain and H (heavy) chain. The major chain can be light or heavy, depending on the species and tissue type. The functional molecule forms a roughly spherical shell with a diameter of 12 nm and contains a central cavity into which the insoluble mineral iron core is deposited. Interacts with NCOA4.</text>
</comment>
<dbReference type="GO" id="GO:0008198">
    <property type="term" value="F:ferrous iron binding"/>
    <property type="evidence" value="ECO:0007669"/>
    <property type="project" value="TreeGrafter"/>
</dbReference>
<feature type="non-terminal residue" evidence="7">
    <location>
        <position position="262"/>
    </location>
</feature>
<evidence type="ECO:0000256" key="4">
    <source>
        <dbReference type="ARBA" id="ARBA00047045"/>
    </source>
</evidence>
<sequence>KSLWLLLYQFPKSSGYRGQCTRGRALYLHVLPVICRLCEAWDGFTFTSFPFVSDHGQGDELKGSNLRNQPSAILGHRDQPTLFFELSSLLLIKHEFPDHQNYSTDVEAEVNHPVDMHLWGLPHLPLSPGFYFHRDDVALEGVGHFFHELAKEKRKGAKRLLKMQNQGCGGAEAASRGVRARNLNPPLLDLHALGSVHAEPQLYDFRESHFLEEQVKLIKKMGDHVIAGWLVPRLDWANISSKGSPSRTTRSLRSPAAFKEPL</sequence>
<dbReference type="PANTHER" id="PTHR11431:SF47">
    <property type="entry name" value="FERRITIN LIGHT CHAIN"/>
    <property type="match status" value="1"/>
</dbReference>
<evidence type="ECO:0000256" key="6">
    <source>
        <dbReference type="SAM" id="MobiDB-lite"/>
    </source>
</evidence>
<evidence type="ECO:0000313" key="7">
    <source>
        <dbReference type="EMBL" id="KAB0393328.1"/>
    </source>
</evidence>
<feature type="non-terminal residue" evidence="7">
    <location>
        <position position="1"/>
    </location>
</feature>
<dbReference type="PANTHER" id="PTHR11431">
    <property type="entry name" value="FERRITIN"/>
    <property type="match status" value="1"/>
</dbReference>
<organism evidence="7 8">
    <name type="scientific">Balaenoptera physalus</name>
    <name type="common">Fin whale</name>
    <name type="synonym">Balaena physalus</name>
    <dbReference type="NCBI Taxonomy" id="9770"/>
    <lineage>
        <taxon>Eukaryota</taxon>
        <taxon>Metazoa</taxon>
        <taxon>Chordata</taxon>
        <taxon>Craniata</taxon>
        <taxon>Vertebrata</taxon>
        <taxon>Euteleostomi</taxon>
        <taxon>Mammalia</taxon>
        <taxon>Eutheria</taxon>
        <taxon>Laurasiatheria</taxon>
        <taxon>Artiodactyla</taxon>
        <taxon>Whippomorpha</taxon>
        <taxon>Cetacea</taxon>
        <taxon>Mysticeti</taxon>
        <taxon>Balaenopteridae</taxon>
        <taxon>Balaenoptera</taxon>
    </lineage>
</organism>
<evidence type="ECO:0000256" key="3">
    <source>
        <dbReference type="ARBA" id="ARBA00045578"/>
    </source>
</evidence>
<evidence type="ECO:0000256" key="2">
    <source>
        <dbReference type="ARBA" id="ARBA00044942"/>
    </source>
</evidence>
<dbReference type="AlphaFoldDB" id="A0A643C068"/>
<dbReference type="GO" id="GO:0044754">
    <property type="term" value="C:autolysosome"/>
    <property type="evidence" value="ECO:0007669"/>
    <property type="project" value="UniProtKB-SubCell"/>
</dbReference>
<evidence type="ECO:0000256" key="1">
    <source>
        <dbReference type="ARBA" id="ARBA00040044"/>
    </source>
</evidence>